<feature type="chain" id="PRO_5028386841" evidence="2">
    <location>
        <begin position="26"/>
        <end position="100"/>
    </location>
</feature>
<name>A0A6P5AAG7_BRABE</name>
<keyword evidence="2" id="KW-0732">Signal</keyword>
<keyword evidence="1" id="KW-0677">Repeat</keyword>
<dbReference type="InterPro" id="IPR036278">
    <property type="entry name" value="Sialidase_sf"/>
</dbReference>
<dbReference type="Gene3D" id="2.120.10.10">
    <property type="match status" value="1"/>
</dbReference>
<dbReference type="Proteomes" id="UP000515135">
    <property type="component" value="Unplaced"/>
</dbReference>
<dbReference type="InterPro" id="IPR026856">
    <property type="entry name" value="Sialidase_fam"/>
</dbReference>
<sequence length="100" mass="10853">MAGNNVCCRFGLLFSLFCFVRVSHAQPAVVAPIVVEEQLLWLAGTAGVRYYRIPLLSYTPHGSLVAVCEARKKGLADAGPKFLAIRRSEDKGASLPSVLY</sequence>
<dbReference type="GO" id="GO:0005737">
    <property type="term" value="C:cytoplasm"/>
    <property type="evidence" value="ECO:0007669"/>
    <property type="project" value="TreeGrafter"/>
</dbReference>
<dbReference type="PANTHER" id="PTHR10628">
    <property type="entry name" value="SIALIDASE"/>
    <property type="match status" value="1"/>
</dbReference>
<evidence type="ECO:0000256" key="2">
    <source>
        <dbReference type="SAM" id="SignalP"/>
    </source>
</evidence>
<evidence type="ECO:0000256" key="1">
    <source>
        <dbReference type="ARBA" id="ARBA00022737"/>
    </source>
</evidence>
<dbReference type="SUPFAM" id="SSF50939">
    <property type="entry name" value="Sialidases"/>
    <property type="match status" value="1"/>
</dbReference>
<keyword evidence="3" id="KW-1185">Reference proteome</keyword>
<feature type="signal peptide" evidence="2">
    <location>
        <begin position="1"/>
        <end position="25"/>
    </location>
</feature>
<reference evidence="4" key="1">
    <citation type="submission" date="2025-08" db="UniProtKB">
        <authorList>
            <consortium name="RefSeq"/>
        </authorList>
    </citation>
    <scope>IDENTIFICATION</scope>
    <source>
        <tissue evidence="4">Gonad</tissue>
    </source>
</reference>
<gene>
    <name evidence="4" type="primary">LOC109484380</name>
</gene>
<accession>A0A6P5AAG7</accession>
<organism evidence="3 4">
    <name type="scientific">Branchiostoma belcheri</name>
    <name type="common">Amphioxus</name>
    <dbReference type="NCBI Taxonomy" id="7741"/>
    <lineage>
        <taxon>Eukaryota</taxon>
        <taxon>Metazoa</taxon>
        <taxon>Chordata</taxon>
        <taxon>Cephalochordata</taxon>
        <taxon>Leptocardii</taxon>
        <taxon>Amphioxiformes</taxon>
        <taxon>Branchiostomatidae</taxon>
        <taxon>Branchiostoma</taxon>
    </lineage>
</organism>
<dbReference type="AlphaFoldDB" id="A0A6P5AAG7"/>
<proteinExistence type="predicted"/>
<dbReference type="RefSeq" id="XP_019643189.1">
    <property type="nucleotide sequence ID" value="XM_019787630.1"/>
</dbReference>
<dbReference type="GO" id="GO:0006689">
    <property type="term" value="P:ganglioside catabolic process"/>
    <property type="evidence" value="ECO:0007669"/>
    <property type="project" value="TreeGrafter"/>
</dbReference>
<dbReference type="KEGG" id="bbel:109484380"/>
<evidence type="ECO:0000313" key="4">
    <source>
        <dbReference type="RefSeq" id="XP_019643189.1"/>
    </source>
</evidence>
<dbReference type="CDD" id="cd15482">
    <property type="entry name" value="Sialidase_non-viral"/>
    <property type="match status" value="1"/>
</dbReference>
<dbReference type="GO" id="GO:0016020">
    <property type="term" value="C:membrane"/>
    <property type="evidence" value="ECO:0007669"/>
    <property type="project" value="TreeGrafter"/>
</dbReference>
<evidence type="ECO:0000313" key="3">
    <source>
        <dbReference type="Proteomes" id="UP000515135"/>
    </source>
</evidence>
<protein>
    <submittedName>
        <fullName evidence="4">Sialidase-1-like</fullName>
    </submittedName>
</protein>
<dbReference type="PANTHER" id="PTHR10628:SF25">
    <property type="entry name" value="SIALIDASE-1"/>
    <property type="match status" value="1"/>
</dbReference>
<dbReference type="GO" id="GO:0004308">
    <property type="term" value="F:exo-alpha-sialidase activity"/>
    <property type="evidence" value="ECO:0007669"/>
    <property type="project" value="InterPro"/>
</dbReference>
<dbReference type="OrthoDB" id="2739686at2759"/>
<dbReference type="GO" id="GO:0009313">
    <property type="term" value="P:oligosaccharide catabolic process"/>
    <property type="evidence" value="ECO:0007669"/>
    <property type="project" value="TreeGrafter"/>
</dbReference>
<dbReference type="GeneID" id="109484380"/>